<dbReference type="GO" id="GO:0003841">
    <property type="term" value="F:1-acylglycerol-3-phosphate O-acyltransferase activity"/>
    <property type="evidence" value="ECO:0007669"/>
    <property type="project" value="TreeGrafter"/>
</dbReference>
<comment type="caution">
    <text evidence="6">The sequence shown here is derived from an EMBL/GenBank/DDBJ whole genome shotgun (WGS) entry which is preliminary data.</text>
</comment>
<keyword evidence="4" id="KW-1133">Transmembrane helix</keyword>
<dbReference type="CDD" id="cd07990">
    <property type="entry name" value="LPLAT_LCLAT1-like"/>
    <property type="match status" value="1"/>
</dbReference>
<dbReference type="PANTHER" id="PTHR10983:SF24">
    <property type="entry name" value="1-ACYLGLYCEROL-3-PHOSPHATE O-ACYLTRANSFERASE 3, ISOFORM E-RELATED"/>
    <property type="match status" value="1"/>
</dbReference>
<reference evidence="6 7" key="1">
    <citation type="journal article" date="2018" name="PLoS Pathog.">
        <title>Evolution of structural diversity of trichothecenes, a family of toxins produced by plant pathogenic and entomopathogenic fungi.</title>
        <authorList>
            <person name="Proctor R.H."/>
            <person name="McCormick S.P."/>
            <person name="Kim H.S."/>
            <person name="Cardoza R.E."/>
            <person name="Stanley A.M."/>
            <person name="Lindo L."/>
            <person name="Kelly A."/>
            <person name="Brown D.W."/>
            <person name="Lee T."/>
            <person name="Vaughan M.M."/>
            <person name="Alexander N.J."/>
            <person name="Busman M."/>
            <person name="Gutierrez S."/>
        </authorList>
    </citation>
    <scope>NUCLEOTIDE SEQUENCE [LARGE SCALE GENOMIC DNA]</scope>
    <source>
        <strain evidence="6 7">IBT 40837</strain>
    </source>
</reference>
<dbReference type="OrthoDB" id="189226at2759"/>
<dbReference type="InterPro" id="IPR002123">
    <property type="entry name" value="Plipid/glycerol_acylTrfase"/>
</dbReference>
<evidence type="ECO:0000259" key="5">
    <source>
        <dbReference type="SMART" id="SM00563"/>
    </source>
</evidence>
<name>A0A395NCQ4_TRIAR</name>
<dbReference type="AlphaFoldDB" id="A0A395NCQ4"/>
<dbReference type="SUPFAM" id="SSF69593">
    <property type="entry name" value="Glycerol-3-phosphate (1)-acyltransferase"/>
    <property type="match status" value="1"/>
</dbReference>
<feature type="transmembrane region" description="Helical" evidence="4">
    <location>
        <begin position="20"/>
        <end position="39"/>
    </location>
</feature>
<dbReference type="SMART" id="SM00563">
    <property type="entry name" value="PlsC"/>
    <property type="match status" value="1"/>
</dbReference>
<dbReference type="Proteomes" id="UP000266272">
    <property type="component" value="Unassembled WGS sequence"/>
</dbReference>
<dbReference type="STRING" id="490622.A0A395NCQ4"/>
<dbReference type="PANTHER" id="PTHR10983">
    <property type="entry name" value="1-ACYLGLYCEROL-3-PHOSPHATE ACYLTRANSFERASE-RELATED"/>
    <property type="match status" value="1"/>
</dbReference>
<comment type="similarity">
    <text evidence="1">Belongs to the 1-acyl-sn-glycerol-3-phosphate acyltransferase family.</text>
</comment>
<dbReference type="EMBL" id="PXOA01000612">
    <property type="protein sequence ID" value="RFU73734.1"/>
    <property type="molecule type" value="Genomic_DNA"/>
</dbReference>
<evidence type="ECO:0000256" key="2">
    <source>
        <dbReference type="ARBA" id="ARBA00022679"/>
    </source>
</evidence>
<proteinExistence type="inferred from homology"/>
<dbReference type="GO" id="GO:0012505">
    <property type="term" value="C:endomembrane system"/>
    <property type="evidence" value="ECO:0007669"/>
    <property type="project" value="TreeGrafter"/>
</dbReference>
<keyword evidence="3 6" id="KW-0012">Acyltransferase</keyword>
<gene>
    <name evidence="6" type="ORF">TARUN_8524</name>
</gene>
<sequence length="307" mass="35273">MPDITHRSLIRHVRGLVLTAPWLLYLLLADVALSLMLPLKPLAPELVYNLSSRLAGSVWSWIQFIFERLNGAQIVCSGDELPAGESAIVVANHLAWCDFYMIQALAARTGMLGRCRYFAKRQLRLVPFLGWGLWAMGMPMVSRSWLKDKSGLDRAFAGLVSRRLPTWLISFSEATRFSQEKYLESQAWCKRTDRPHPMHLLYPRTKGFIATVQHLRKAPHVRAVYDLAIFYRRGSEFQAAPTMWDTLSVPRLSSEAGFQFHVHARRFPIETLPHTDAELATWLEQRWIEKGEWLEAQRLKGCKEVPC</sequence>
<evidence type="ECO:0000256" key="4">
    <source>
        <dbReference type="SAM" id="Phobius"/>
    </source>
</evidence>
<evidence type="ECO:0000256" key="3">
    <source>
        <dbReference type="ARBA" id="ARBA00023315"/>
    </source>
</evidence>
<dbReference type="Pfam" id="PF16076">
    <property type="entry name" value="Acyltransf_C"/>
    <property type="match status" value="1"/>
</dbReference>
<evidence type="ECO:0000313" key="6">
    <source>
        <dbReference type="EMBL" id="RFU73734.1"/>
    </source>
</evidence>
<organism evidence="6 7">
    <name type="scientific">Trichoderma arundinaceum</name>
    <dbReference type="NCBI Taxonomy" id="490622"/>
    <lineage>
        <taxon>Eukaryota</taxon>
        <taxon>Fungi</taxon>
        <taxon>Dikarya</taxon>
        <taxon>Ascomycota</taxon>
        <taxon>Pezizomycotina</taxon>
        <taxon>Sordariomycetes</taxon>
        <taxon>Hypocreomycetidae</taxon>
        <taxon>Hypocreales</taxon>
        <taxon>Hypocreaceae</taxon>
        <taxon>Trichoderma</taxon>
    </lineage>
</organism>
<evidence type="ECO:0000313" key="7">
    <source>
        <dbReference type="Proteomes" id="UP000266272"/>
    </source>
</evidence>
<keyword evidence="7" id="KW-1185">Reference proteome</keyword>
<evidence type="ECO:0000256" key="1">
    <source>
        <dbReference type="ARBA" id="ARBA00008655"/>
    </source>
</evidence>
<dbReference type="Pfam" id="PF01553">
    <property type="entry name" value="Acyltransferase"/>
    <property type="match status" value="1"/>
</dbReference>
<dbReference type="InterPro" id="IPR032098">
    <property type="entry name" value="Acyltransf_C"/>
</dbReference>
<keyword evidence="2 6" id="KW-0808">Transferase</keyword>
<keyword evidence="4" id="KW-0812">Transmembrane</keyword>
<feature type="domain" description="Phospholipid/glycerol acyltransferase" evidence="5">
    <location>
        <begin position="87"/>
        <end position="209"/>
    </location>
</feature>
<accession>A0A395NCQ4</accession>
<protein>
    <submittedName>
        <fullName evidence="6">1-acyl-sn-glycerol-3-phosphate acyltransferase</fullName>
    </submittedName>
</protein>
<keyword evidence="4" id="KW-0472">Membrane</keyword>